<dbReference type="FunCoup" id="S8EGU6">
    <property type="interactions" value="246"/>
</dbReference>
<evidence type="ECO:0000313" key="4">
    <source>
        <dbReference type="EMBL" id="EPT04332.1"/>
    </source>
</evidence>
<dbReference type="InterPro" id="IPR036386">
    <property type="entry name" value="HscB_C_sf"/>
</dbReference>
<dbReference type="NCBIfam" id="TIGR00714">
    <property type="entry name" value="hscB"/>
    <property type="match status" value="1"/>
</dbReference>
<dbReference type="SMART" id="SM00271">
    <property type="entry name" value="DnaJ"/>
    <property type="match status" value="1"/>
</dbReference>
<dbReference type="eggNOG" id="KOG3192">
    <property type="taxonomic scope" value="Eukaryota"/>
</dbReference>
<dbReference type="PROSITE" id="PS50076">
    <property type="entry name" value="DNAJ_2"/>
    <property type="match status" value="1"/>
</dbReference>
<dbReference type="PANTHER" id="PTHR14021">
    <property type="entry name" value="IRON-SULFUR CLUSTER CO-CHAPERONE PROTEIN HSCB"/>
    <property type="match status" value="1"/>
</dbReference>
<protein>
    <recommendedName>
        <fullName evidence="3">J domain-containing protein</fullName>
    </recommendedName>
</protein>
<dbReference type="InterPro" id="IPR009073">
    <property type="entry name" value="HscB_oligo_C"/>
</dbReference>
<gene>
    <name evidence="4" type="ORF">FOMPIDRAFT_1157455</name>
</gene>
<sequence>MFRRALTAALPRSSSFAASRLSYSPARCLLHSATRASATSSSRRRYATSTSRTCPQCSAALTTPLPVCTKCYWISNIPHEMTYHEMLGVPYEPNPFVVDTTAIKRHLRQLQTAVHPDRWVGKPREKQDAAAVMSSQANDALHRLSTPLRRVEYILEREGYHVGDHESLEDPEVLMETMEMREQIESAESKEEVERVQATNGLRLAEVIQEITDLVSQKDWLAVKTAAIKLRYLQGIEKAAEAWPHPLGSDH</sequence>
<evidence type="ECO:0000256" key="1">
    <source>
        <dbReference type="ARBA" id="ARBA00010476"/>
    </source>
</evidence>
<evidence type="ECO:0000259" key="3">
    <source>
        <dbReference type="PROSITE" id="PS50076"/>
    </source>
</evidence>
<dbReference type="SUPFAM" id="SSF46565">
    <property type="entry name" value="Chaperone J-domain"/>
    <property type="match status" value="1"/>
</dbReference>
<dbReference type="InterPro" id="IPR001623">
    <property type="entry name" value="DnaJ_domain"/>
</dbReference>
<dbReference type="GO" id="GO:0051087">
    <property type="term" value="F:protein-folding chaperone binding"/>
    <property type="evidence" value="ECO:0007669"/>
    <property type="project" value="InterPro"/>
</dbReference>
<organism evidence="4 5">
    <name type="scientific">Fomitopsis schrenkii</name>
    <name type="common">Brown rot fungus</name>
    <dbReference type="NCBI Taxonomy" id="2126942"/>
    <lineage>
        <taxon>Eukaryota</taxon>
        <taxon>Fungi</taxon>
        <taxon>Dikarya</taxon>
        <taxon>Basidiomycota</taxon>
        <taxon>Agaricomycotina</taxon>
        <taxon>Agaricomycetes</taxon>
        <taxon>Polyporales</taxon>
        <taxon>Fomitopsis</taxon>
    </lineage>
</organism>
<comment type="similarity">
    <text evidence="1">Belongs to the HscB family.</text>
</comment>
<evidence type="ECO:0000256" key="2">
    <source>
        <dbReference type="ARBA" id="ARBA00023186"/>
    </source>
</evidence>
<dbReference type="OrthoDB" id="448954at2759"/>
<dbReference type="GO" id="GO:0044571">
    <property type="term" value="P:[2Fe-2S] cluster assembly"/>
    <property type="evidence" value="ECO:0007669"/>
    <property type="project" value="InterPro"/>
</dbReference>
<reference evidence="4 5" key="1">
    <citation type="journal article" date="2012" name="Science">
        <title>The Paleozoic origin of enzymatic lignin decomposition reconstructed from 31 fungal genomes.</title>
        <authorList>
            <person name="Floudas D."/>
            <person name="Binder M."/>
            <person name="Riley R."/>
            <person name="Barry K."/>
            <person name="Blanchette R.A."/>
            <person name="Henrissat B."/>
            <person name="Martinez A.T."/>
            <person name="Otillar R."/>
            <person name="Spatafora J.W."/>
            <person name="Yadav J.S."/>
            <person name="Aerts A."/>
            <person name="Benoit I."/>
            <person name="Boyd A."/>
            <person name="Carlson A."/>
            <person name="Copeland A."/>
            <person name="Coutinho P.M."/>
            <person name="de Vries R.P."/>
            <person name="Ferreira P."/>
            <person name="Findley K."/>
            <person name="Foster B."/>
            <person name="Gaskell J."/>
            <person name="Glotzer D."/>
            <person name="Gorecki P."/>
            <person name="Heitman J."/>
            <person name="Hesse C."/>
            <person name="Hori C."/>
            <person name="Igarashi K."/>
            <person name="Jurgens J.A."/>
            <person name="Kallen N."/>
            <person name="Kersten P."/>
            <person name="Kohler A."/>
            <person name="Kuees U."/>
            <person name="Kumar T.K.A."/>
            <person name="Kuo A."/>
            <person name="LaButti K."/>
            <person name="Larrondo L.F."/>
            <person name="Lindquist E."/>
            <person name="Ling A."/>
            <person name="Lombard V."/>
            <person name="Lucas S."/>
            <person name="Lundell T."/>
            <person name="Martin R."/>
            <person name="McLaughlin D.J."/>
            <person name="Morgenstern I."/>
            <person name="Morin E."/>
            <person name="Murat C."/>
            <person name="Nagy L.G."/>
            <person name="Nolan M."/>
            <person name="Ohm R.A."/>
            <person name="Patyshakuliyeva A."/>
            <person name="Rokas A."/>
            <person name="Ruiz-Duenas F.J."/>
            <person name="Sabat G."/>
            <person name="Salamov A."/>
            <person name="Samejima M."/>
            <person name="Schmutz J."/>
            <person name="Slot J.C."/>
            <person name="St John F."/>
            <person name="Stenlid J."/>
            <person name="Sun H."/>
            <person name="Sun S."/>
            <person name="Syed K."/>
            <person name="Tsang A."/>
            <person name="Wiebenga A."/>
            <person name="Young D."/>
            <person name="Pisabarro A."/>
            <person name="Eastwood D.C."/>
            <person name="Martin F."/>
            <person name="Cullen D."/>
            <person name="Grigoriev I.V."/>
            <person name="Hibbett D.S."/>
        </authorList>
    </citation>
    <scope>NUCLEOTIDE SEQUENCE</scope>
    <source>
        <strain evidence="5">FP-58527</strain>
    </source>
</reference>
<dbReference type="InterPro" id="IPR036869">
    <property type="entry name" value="J_dom_sf"/>
</dbReference>
<dbReference type="GO" id="GO:0005739">
    <property type="term" value="C:mitochondrion"/>
    <property type="evidence" value="ECO:0007669"/>
    <property type="project" value="TreeGrafter"/>
</dbReference>
<dbReference type="SUPFAM" id="SSF47144">
    <property type="entry name" value="HSC20 (HSCB), C-terminal oligomerisation domain"/>
    <property type="match status" value="1"/>
</dbReference>
<keyword evidence="2" id="KW-0143">Chaperone</keyword>
<dbReference type="Gene3D" id="1.20.1280.20">
    <property type="entry name" value="HscB, C-terminal domain"/>
    <property type="match status" value="1"/>
</dbReference>
<dbReference type="GO" id="GO:0001671">
    <property type="term" value="F:ATPase activator activity"/>
    <property type="evidence" value="ECO:0007669"/>
    <property type="project" value="InterPro"/>
</dbReference>
<proteinExistence type="inferred from homology"/>
<dbReference type="Pfam" id="PF07743">
    <property type="entry name" value="HSCB_C"/>
    <property type="match status" value="1"/>
</dbReference>
<dbReference type="Gene3D" id="1.10.287.110">
    <property type="entry name" value="DnaJ domain"/>
    <property type="match status" value="1"/>
</dbReference>
<accession>S8EGU6</accession>
<dbReference type="InterPro" id="IPR004640">
    <property type="entry name" value="HscB"/>
</dbReference>
<dbReference type="PANTHER" id="PTHR14021:SF15">
    <property type="entry name" value="IRON-SULFUR CLUSTER CO-CHAPERONE PROTEIN HSCB"/>
    <property type="match status" value="1"/>
</dbReference>
<dbReference type="Proteomes" id="UP000015241">
    <property type="component" value="Unassembled WGS sequence"/>
</dbReference>
<dbReference type="EMBL" id="KE504127">
    <property type="protein sequence ID" value="EPT04332.1"/>
    <property type="molecule type" value="Genomic_DNA"/>
</dbReference>
<dbReference type="STRING" id="743788.S8EGU6"/>
<evidence type="ECO:0000313" key="5">
    <source>
        <dbReference type="Proteomes" id="UP000015241"/>
    </source>
</evidence>
<dbReference type="GO" id="GO:0051259">
    <property type="term" value="P:protein complex oligomerization"/>
    <property type="evidence" value="ECO:0007669"/>
    <property type="project" value="InterPro"/>
</dbReference>
<feature type="domain" description="J" evidence="3">
    <location>
        <begin position="82"/>
        <end position="159"/>
    </location>
</feature>
<dbReference type="InParanoid" id="S8EGU6"/>
<keyword evidence="5" id="KW-1185">Reference proteome</keyword>
<name>S8EGU6_FOMSC</name>
<dbReference type="HOGENOM" id="CLU_068529_0_1_1"/>
<dbReference type="AlphaFoldDB" id="S8EGU6"/>